<evidence type="ECO:0000313" key="3">
    <source>
        <dbReference type="EMBL" id="EHI57659.1"/>
    </source>
</evidence>
<dbReference type="HOGENOM" id="CLU_023194_1_3_9"/>
<keyword evidence="4" id="KW-1185">Reference proteome</keyword>
<protein>
    <submittedName>
        <fullName evidence="3">Uncharacterized protein</fullName>
    </submittedName>
</protein>
<reference evidence="3 4" key="1">
    <citation type="submission" date="2011-08" db="EMBL/GenBank/DDBJ databases">
        <title>The Genome Sequence of Clostridium hathewayi WAL-18680.</title>
        <authorList>
            <consortium name="The Broad Institute Genome Sequencing Platform"/>
            <person name="Earl A."/>
            <person name="Ward D."/>
            <person name="Feldgarden M."/>
            <person name="Gevers D."/>
            <person name="Finegold S.M."/>
            <person name="Summanen P.H."/>
            <person name="Molitoris D.R."/>
            <person name="Song M."/>
            <person name="Daigneault M."/>
            <person name="Allen-Vercoe E."/>
            <person name="Young S.K."/>
            <person name="Zeng Q."/>
            <person name="Gargeya S."/>
            <person name="Fitzgerald M."/>
            <person name="Haas B."/>
            <person name="Abouelleil A."/>
            <person name="Alvarado L."/>
            <person name="Arachchi H.M."/>
            <person name="Berlin A."/>
            <person name="Brown A."/>
            <person name="Chapman S.B."/>
            <person name="Chen Z."/>
            <person name="Dunbar C."/>
            <person name="Freedman E."/>
            <person name="Gearin G."/>
            <person name="Gellesch M."/>
            <person name="Goldberg J."/>
            <person name="Griggs A."/>
            <person name="Gujja S."/>
            <person name="Heiman D."/>
            <person name="Howarth C."/>
            <person name="Larson L."/>
            <person name="Lui A."/>
            <person name="MacDonald P.J.P."/>
            <person name="Montmayeur A."/>
            <person name="Murphy C."/>
            <person name="Neiman D."/>
            <person name="Pearson M."/>
            <person name="Priest M."/>
            <person name="Roberts A."/>
            <person name="Saif S."/>
            <person name="Shea T."/>
            <person name="Shenoy N."/>
            <person name="Sisk P."/>
            <person name="Stolte C."/>
            <person name="Sykes S."/>
            <person name="Wortman J."/>
            <person name="Nusbaum C."/>
            <person name="Birren B."/>
        </authorList>
    </citation>
    <scope>NUCLEOTIDE SEQUENCE [LARGE SCALE GENOMIC DNA]</scope>
    <source>
        <strain evidence="3 4">WAL-18680</strain>
    </source>
</reference>
<dbReference type="Proteomes" id="UP000005384">
    <property type="component" value="Unassembled WGS sequence"/>
</dbReference>
<dbReference type="EMBL" id="ADLN01000120">
    <property type="protein sequence ID" value="EHI57659.1"/>
    <property type="molecule type" value="Genomic_DNA"/>
</dbReference>
<evidence type="ECO:0000259" key="2">
    <source>
        <dbReference type="Pfam" id="PF22725"/>
    </source>
</evidence>
<proteinExistence type="predicted"/>
<organism evidence="3 4">
    <name type="scientific">Hungatella hathewayi WAL-18680</name>
    <dbReference type="NCBI Taxonomy" id="742737"/>
    <lineage>
        <taxon>Bacteria</taxon>
        <taxon>Bacillati</taxon>
        <taxon>Bacillota</taxon>
        <taxon>Clostridia</taxon>
        <taxon>Lachnospirales</taxon>
        <taxon>Lachnospiraceae</taxon>
        <taxon>Hungatella</taxon>
    </lineage>
</organism>
<feature type="domain" description="Gfo/Idh/MocA-like oxidoreductase N-terminal" evidence="1">
    <location>
        <begin position="8"/>
        <end position="126"/>
    </location>
</feature>
<dbReference type="Gene3D" id="3.30.360.10">
    <property type="entry name" value="Dihydrodipicolinate Reductase, domain 2"/>
    <property type="match status" value="1"/>
</dbReference>
<dbReference type="InterPro" id="IPR036291">
    <property type="entry name" value="NAD(P)-bd_dom_sf"/>
</dbReference>
<comment type="caution">
    <text evidence="3">The sequence shown here is derived from an EMBL/GenBank/DDBJ whole genome shotgun (WGS) entry which is preliminary data.</text>
</comment>
<evidence type="ECO:0000259" key="1">
    <source>
        <dbReference type="Pfam" id="PF01408"/>
    </source>
</evidence>
<dbReference type="PATRIC" id="fig|742737.3.peg.4755"/>
<dbReference type="InterPro" id="IPR055170">
    <property type="entry name" value="GFO_IDH_MocA-like_dom"/>
</dbReference>
<dbReference type="Gene3D" id="3.40.50.720">
    <property type="entry name" value="NAD(P)-binding Rossmann-like Domain"/>
    <property type="match status" value="1"/>
</dbReference>
<evidence type="ECO:0000313" key="4">
    <source>
        <dbReference type="Proteomes" id="UP000005384"/>
    </source>
</evidence>
<dbReference type="PANTHER" id="PTHR43377">
    <property type="entry name" value="BILIVERDIN REDUCTASE A"/>
    <property type="match status" value="1"/>
</dbReference>
<feature type="domain" description="GFO/IDH/MocA-like oxidoreductase" evidence="2">
    <location>
        <begin position="134"/>
        <end position="237"/>
    </location>
</feature>
<sequence>MYKEKMLRLGLIGLGDHMYRRLYPLTVGLPVHLPAVCDRNEERCRRFTEKFSAERVYTDLEEMLDREELNGVLCAGNAGLHYRAAKACMERGISPFVEKTPCETYAQAVELRELEKASGCFTMVGFNRRFTTSYQMAKEIVERREFGEKMLYMAKYHSSVYPSDEYFLLNHVIHHLDLARYLMGEIREIHGEKVVRGVGKAGYHIRFVTESGALGFLETSSFQREDYPMERVEITGDGCNVIVDNVKGLEYNRPVSDKRGLSPVLEPGLDLQGWNYNQGHSSLYGHYGFERELEHYVDAVRGLVSPAATFGDTAETMKLYEELRDHCVPVDSRGGYEDGGCI</sequence>
<dbReference type="PANTHER" id="PTHR43377:SF1">
    <property type="entry name" value="BILIVERDIN REDUCTASE A"/>
    <property type="match status" value="1"/>
</dbReference>
<dbReference type="Pfam" id="PF01408">
    <property type="entry name" value="GFO_IDH_MocA"/>
    <property type="match status" value="1"/>
</dbReference>
<name>G5IMP0_9FIRM</name>
<dbReference type="InterPro" id="IPR000683">
    <property type="entry name" value="Gfo/Idh/MocA-like_OxRdtase_N"/>
</dbReference>
<dbReference type="SUPFAM" id="SSF51735">
    <property type="entry name" value="NAD(P)-binding Rossmann-fold domains"/>
    <property type="match status" value="1"/>
</dbReference>
<accession>G5IMP0</accession>
<dbReference type="SUPFAM" id="SSF55347">
    <property type="entry name" value="Glyceraldehyde-3-phosphate dehydrogenase-like, C-terminal domain"/>
    <property type="match status" value="1"/>
</dbReference>
<dbReference type="GO" id="GO:0000166">
    <property type="term" value="F:nucleotide binding"/>
    <property type="evidence" value="ECO:0007669"/>
    <property type="project" value="InterPro"/>
</dbReference>
<dbReference type="AlphaFoldDB" id="G5IMP0"/>
<gene>
    <name evidence="3" type="ORF">HMPREF9473_04768</name>
</gene>
<dbReference type="RefSeq" id="WP_006782756.1">
    <property type="nucleotide sequence ID" value="NZ_CP040506.1"/>
</dbReference>
<dbReference type="Pfam" id="PF22725">
    <property type="entry name" value="GFO_IDH_MocA_C3"/>
    <property type="match status" value="1"/>
</dbReference>
<dbReference type="InterPro" id="IPR051450">
    <property type="entry name" value="Gfo/Idh/MocA_Oxidoreductases"/>
</dbReference>